<evidence type="ECO:0000256" key="13">
    <source>
        <dbReference type="ARBA" id="ARBA00049201"/>
    </source>
</evidence>
<accession>Q0F2P9</accession>
<dbReference type="Gene3D" id="3.40.50.2000">
    <property type="entry name" value="Glycogen Phosphorylase B"/>
    <property type="match status" value="2"/>
</dbReference>
<gene>
    <name evidence="14" type="ORF">SPV1_01097</name>
</gene>
<protein>
    <recommendedName>
        <fullName evidence="11">Lipopolysaccharide heptosyltransferase 1</fullName>
        <ecNumber evidence="10">2.4.99.23</ecNumber>
    </recommendedName>
    <alternativeName>
        <fullName evidence="12">ADP-heptose:lipopolysaccharide heptosyltransferase I</fullName>
    </alternativeName>
</protein>
<keyword evidence="15" id="KW-1185">Reference proteome</keyword>
<dbReference type="AlphaFoldDB" id="Q0F2P9"/>
<dbReference type="GO" id="GO:0009244">
    <property type="term" value="P:lipopolysaccharide core region biosynthetic process"/>
    <property type="evidence" value="ECO:0007669"/>
    <property type="project" value="InterPro"/>
</dbReference>
<dbReference type="InterPro" id="IPR051199">
    <property type="entry name" value="LPS_LOS_Heptosyltrfase"/>
</dbReference>
<comment type="subcellular location">
    <subcellularLocation>
        <location evidence="1">Cell inner membrane</location>
        <topology evidence="1">Peripheral membrane protein</topology>
        <orientation evidence="1">Cytoplasmic side</orientation>
    </subcellularLocation>
</comment>
<dbReference type="GO" id="GO:0005886">
    <property type="term" value="C:plasma membrane"/>
    <property type="evidence" value="ECO:0007669"/>
    <property type="project" value="UniProtKB-SubCell"/>
</dbReference>
<evidence type="ECO:0000256" key="5">
    <source>
        <dbReference type="ARBA" id="ARBA00022676"/>
    </source>
</evidence>
<keyword evidence="5" id="KW-0328">Glycosyltransferase</keyword>
<evidence type="ECO:0000256" key="7">
    <source>
        <dbReference type="ARBA" id="ARBA00022985"/>
    </source>
</evidence>
<dbReference type="PANTHER" id="PTHR30160:SF19">
    <property type="entry name" value="LIPOPOLYSACCHARIDE HEPTOSYLTRANSFERASE 1"/>
    <property type="match status" value="1"/>
</dbReference>
<keyword evidence="7" id="KW-0448">Lipopolysaccharide biosynthesis</keyword>
<sequence length="335" mass="36701">MKVLVVRLSAFGDIIHCLPALDDLLTHPDVSEVHWLVDERYAFVSEIFPAQVHIHRVALKGDQPVRSAWQAISRLRALAFDVVIDLQGLIKSSVLARACGSPVYGIDRRQLREKLSALFTRPVPFHAQEKHVVQQYRHVAAAACGNNGAEPLSYKQPHIKPGTTRCYPHATLLSELGLIQKEYVVLHSAGGWATKQLPAETWLAIAGNLPKQAPTAVFSWGNDAEREQAQALATACSGFALPARLNMSALCTLLTGARAVVGADTGLLHLAAALDTPTITFWGPSASWRSAPIGDKHWHIESNPECGPCFQRTCNHFICMDRIQSDAIVKVLHEI</sequence>
<evidence type="ECO:0000256" key="4">
    <source>
        <dbReference type="ARBA" id="ARBA00022519"/>
    </source>
</evidence>
<reference evidence="14 15" key="1">
    <citation type="submission" date="2006-09" db="EMBL/GenBank/DDBJ databases">
        <authorList>
            <person name="Emerson D."/>
            <person name="Ferriera S."/>
            <person name="Johnson J."/>
            <person name="Kravitz S."/>
            <person name="Halpern A."/>
            <person name="Remington K."/>
            <person name="Beeson K."/>
            <person name="Tran B."/>
            <person name="Rogers Y.-H."/>
            <person name="Friedman R."/>
            <person name="Venter J.C."/>
        </authorList>
    </citation>
    <scope>NUCLEOTIDE SEQUENCE [LARGE SCALE GENOMIC DNA]</scope>
    <source>
        <strain evidence="14 15">PV-1</strain>
    </source>
</reference>
<evidence type="ECO:0000256" key="11">
    <source>
        <dbReference type="ARBA" id="ARBA00044190"/>
    </source>
</evidence>
<dbReference type="InterPro" id="IPR011908">
    <property type="entry name" value="LipoPS_heptosylTferase-I"/>
</dbReference>
<dbReference type="RefSeq" id="WP_009850520.1">
    <property type="nucleotide sequence ID" value="NZ_DS022295.1"/>
</dbReference>
<proteinExistence type="inferred from homology"/>
<dbReference type="CDD" id="cd03789">
    <property type="entry name" value="GT9_LPS_heptosyltransferase"/>
    <property type="match status" value="1"/>
</dbReference>
<dbReference type="OrthoDB" id="9767552at2"/>
<evidence type="ECO:0000313" key="14">
    <source>
        <dbReference type="EMBL" id="EAU55501.1"/>
    </source>
</evidence>
<dbReference type="EC" id="2.4.99.23" evidence="10"/>
<evidence type="ECO:0000256" key="3">
    <source>
        <dbReference type="ARBA" id="ARBA00022475"/>
    </source>
</evidence>
<evidence type="ECO:0000256" key="2">
    <source>
        <dbReference type="ARBA" id="ARBA00004713"/>
    </source>
</evidence>
<evidence type="ECO:0000256" key="6">
    <source>
        <dbReference type="ARBA" id="ARBA00022679"/>
    </source>
</evidence>
<dbReference type="Pfam" id="PF01075">
    <property type="entry name" value="Glyco_transf_9"/>
    <property type="match status" value="1"/>
</dbReference>
<dbReference type="PANTHER" id="PTHR30160">
    <property type="entry name" value="TETRAACYLDISACCHARIDE 4'-KINASE-RELATED"/>
    <property type="match status" value="1"/>
</dbReference>
<dbReference type="InParanoid" id="Q0F2P9"/>
<keyword evidence="4" id="KW-0997">Cell inner membrane</keyword>
<dbReference type="GO" id="GO:0005829">
    <property type="term" value="C:cytosol"/>
    <property type="evidence" value="ECO:0007669"/>
    <property type="project" value="TreeGrafter"/>
</dbReference>
<keyword evidence="8" id="KW-0472">Membrane</keyword>
<dbReference type="HOGENOM" id="CLU_038371_6_0_0"/>
<dbReference type="FunCoup" id="Q0F2P9">
    <property type="interactions" value="189"/>
</dbReference>
<keyword evidence="3" id="KW-1003">Cell membrane</keyword>
<dbReference type="Proteomes" id="UP000005297">
    <property type="component" value="Unassembled WGS sequence"/>
</dbReference>
<dbReference type="STRING" id="314344.AL013_01935"/>
<evidence type="ECO:0000256" key="1">
    <source>
        <dbReference type="ARBA" id="ARBA00004515"/>
    </source>
</evidence>
<dbReference type="GO" id="GO:0008713">
    <property type="term" value="F:ADP-heptose-lipopolysaccharide heptosyltransferase activity"/>
    <property type="evidence" value="ECO:0007669"/>
    <property type="project" value="TreeGrafter"/>
</dbReference>
<comment type="catalytic activity">
    <reaction evidence="13">
        <text>an alpha-Kdo-(2-&gt;4)-alpha-Kdo-(2-&gt;6)-lipid A + ADP-L-glycero-beta-D-manno-heptose = an L-alpha-D-Hep-(1-&gt;5)-[alpha-Kdo-(2-&gt;4)]-alpha-Kdo-(2-&gt;6)-lipid A + ADP + H(+)</text>
        <dbReference type="Rhea" id="RHEA:74067"/>
        <dbReference type="ChEBI" id="CHEBI:15378"/>
        <dbReference type="ChEBI" id="CHEBI:61506"/>
        <dbReference type="ChEBI" id="CHEBI:176431"/>
        <dbReference type="ChEBI" id="CHEBI:193068"/>
        <dbReference type="ChEBI" id="CHEBI:456216"/>
        <dbReference type="EC" id="2.4.99.23"/>
    </reaction>
</comment>
<name>Q0F2P9_9PROT</name>
<comment type="caution">
    <text evidence="14">The sequence shown here is derived from an EMBL/GenBank/DDBJ whole genome shotgun (WGS) entry which is preliminary data.</text>
</comment>
<comment type="similarity">
    <text evidence="9">Belongs to the glycosyltransferase 9 family.</text>
</comment>
<comment type="pathway">
    <text evidence="2">Bacterial outer membrane biogenesis; LPS core biosynthesis.</text>
</comment>
<evidence type="ECO:0000256" key="10">
    <source>
        <dbReference type="ARBA" id="ARBA00044041"/>
    </source>
</evidence>
<dbReference type="InterPro" id="IPR002201">
    <property type="entry name" value="Glyco_trans_9"/>
</dbReference>
<evidence type="ECO:0000256" key="12">
    <source>
        <dbReference type="ARBA" id="ARBA00044330"/>
    </source>
</evidence>
<evidence type="ECO:0000256" key="9">
    <source>
        <dbReference type="ARBA" id="ARBA00043995"/>
    </source>
</evidence>
<dbReference type="SUPFAM" id="SSF53756">
    <property type="entry name" value="UDP-Glycosyltransferase/glycogen phosphorylase"/>
    <property type="match status" value="1"/>
</dbReference>
<evidence type="ECO:0000256" key="8">
    <source>
        <dbReference type="ARBA" id="ARBA00023136"/>
    </source>
</evidence>
<evidence type="ECO:0000313" key="15">
    <source>
        <dbReference type="Proteomes" id="UP000005297"/>
    </source>
</evidence>
<dbReference type="EMBL" id="AATS01000002">
    <property type="protein sequence ID" value="EAU55501.1"/>
    <property type="molecule type" value="Genomic_DNA"/>
</dbReference>
<dbReference type="eggNOG" id="COG0859">
    <property type="taxonomic scope" value="Bacteria"/>
</dbReference>
<organism evidence="14 15">
    <name type="scientific">Mariprofundus ferrooxydans PV-1</name>
    <dbReference type="NCBI Taxonomy" id="314345"/>
    <lineage>
        <taxon>Bacteria</taxon>
        <taxon>Pseudomonadati</taxon>
        <taxon>Pseudomonadota</taxon>
        <taxon>Candidatius Mariprofundia</taxon>
        <taxon>Mariprofundales</taxon>
        <taxon>Mariprofundaceae</taxon>
        <taxon>Mariprofundus</taxon>
    </lineage>
</organism>
<keyword evidence="6 14" id="KW-0808">Transferase</keyword>
<dbReference type="NCBIfam" id="TIGR02193">
    <property type="entry name" value="heptsyl_trn_I"/>
    <property type="match status" value="1"/>
</dbReference>